<dbReference type="Gene3D" id="3.20.20.70">
    <property type="entry name" value="Aldolase class I"/>
    <property type="match status" value="1"/>
</dbReference>
<dbReference type="SUPFAM" id="SSF102114">
    <property type="entry name" value="Radical SAM enzymes"/>
    <property type="match status" value="1"/>
</dbReference>
<evidence type="ECO:0000256" key="3">
    <source>
        <dbReference type="ARBA" id="ARBA00022691"/>
    </source>
</evidence>
<dbReference type="EMBL" id="CP121689">
    <property type="protein sequence ID" value="WZL76641.1"/>
    <property type="molecule type" value="Genomic_DNA"/>
</dbReference>
<accession>A0ABZ2YEQ9</accession>
<evidence type="ECO:0000313" key="9">
    <source>
        <dbReference type="Proteomes" id="UP001461341"/>
    </source>
</evidence>
<dbReference type="PROSITE" id="PS51918">
    <property type="entry name" value="RADICAL_SAM"/>
    <property type="match status" value="1"/>
</dbReference>
<evidence type="ECO:0000256" key="6">
    <source>
        <dbReference type="ARBA" id="ARBA00023014"/>
    </source>
</evidence>
<reference evidence="8 9" key="1">
    <citation type="submission" date="2023-03" db="EMBL/GenBank/DDBJ databases">
        <title>Novel Species.</title>
        <authorList>
            <person name="Ma S."/>
        </authorList>
    </citation>
    <scope>NUCLEOTIDE SEQUENCE [LARGE SCALE GENOMIC DNA]</scope>
    <source>
        <strain evidence="8 9">B11</strain>
    </source>
</reference>
<dbReference type="InterPro" id="IPR007197">
    <property type="entry name" value="rSAM"/>
</dbReference>
<dbReference type="PIRSF" id="PIRSF037420">
    <property type="entry name" value="PQQ_syn_pqqE"/>
    <property type="match status" value="1"/>
</dbReference>
<dbReference type="Proteomes" id="UP001461341">
    <property type="component" value="Chromosome"/>
</dbReference>
<sequence>MPEALNFQWHFTNRCNLRCRHCYQDFFRDVPSWTDPVLVGKRLLASLAKHGLKATFALTGGEPLLVRDTLFAILELLETHPSAEEISIITNATLFNQGLLDMLSRFRKLVSFKISLEGADPKSNDFIRGRGNLEKVVESLKMICRQKRFDVYVMYTLHRGNFLEWQSLLPLLFELGVKGLILERFVPEGKGKLMRELVLDRSMWKTLIQALIAFCRLEEVEPLQLLPYKAFMVSMAERSLLGALCELGRSFCIMPDAALFPCRRLPLVLGYLDRDDFMDILSGSTLLSNLKDKSKMSGQCGSCAFKSCVGCRALAYALSGDAFAEDVQCFLSES</sequence>
<keyword evidence="4" id="KW-0479">Metal-binding</keyword>
<dbReference type="SFLD" id="SFLDG01067">
    <property type="entry name" value="SPASM/twitch_domain_containing"/>
    <property type="match status" value="1"/>
</dbReference>
<gene>
    <name evidence="8" type="ORF">QBE54_02590</name>
</gene>
<dbReference type="InterPro" id="IPR013785">
    <property type="entry name" value="Aldolase_TIM"/>
</dbReference>
<dbReference type="PANTHER" id="PTHR11228">
    <property type="entry name" value="RADICAL SAM DOMAIN PROTEIN"/>
    <property type="match status" value="1"/>
</dbReference>
<organism evidence="8 9">
    <name type="scientific">Thermatribacter velox</name>
    <dbReference type="NCBI Taxonomy" id="3039681"/>
    <lineage>
        <taxon>Bacteria</taxon>
        <taxon>Pseudomonadati</taxon>
        <taxon>Atribacterota</taxon>
        <taxon>Atribacteria</taxon>
        <taxon>Atribacterales</taxon>
        <taxon>Thermatribacteraceae</taxon>
        <taxon>Thermatribacter</taxon>
    </lineage>
</organism>
<keyword evidence="9" id="KW-1185">Reference proteome</keyword>
<dbReference type="PANTHER" id="PTHR11228:SF7">
    <property type="entry name" value="PQQA PEPTIDE CYCLASE"/>
    <property type="match status" value="1"/>
</dbReference>
<dbReference type="Pfam" id="PF04055">
    <property type="entry name" value="Radical_SAM"/>
    <property type="match status" value="1"/>
</dbReference>
<dbReference type="InterPro" id="IPR058240">
    <property type="entry name" value="rSAM_sf"/>
</dbReference>
<evidence type="ECO:0000256" key="4">
    <source>
        <dbReference type="ARBA" id="ARBA00022723"/>
    </source>
</evidence>
<dbReference type="CDD" id="cd01335">
    <property type="entry name" value="Radical_SAM"/>
    <property type="match status" value="1"/>
</dbReference>
<dbReference type="SMART" id="SM00729">
    <property type="entry name" value="Elp3"/>
    <property type="match status" value="1"/>
</dbReference>
<keyword evidence="6" id="KW-0411">Iron-sulfur</keyword>
<dbReference type="SFLD" id="SFLDS00029">
    <property type="entry name" value="Radical_SAM"/>
    <property type="match status" value="1"/>
</dbReference>
<dbReference type="InterPro" id="IPR006638">
    <property type="entry name" value="Elp3/MiaA/NifB-like_rSAM"/>
</dbReference>
<comment type="cofactor">
    <cofactor evidence="1">
        <name>[4Fe-4S] cluster</name>
        <dbReference type="ChEBI" id="CHEBI:49883"/>
    </cofactor>
</comment>
<evidence type="ECO:0000256" key="2">
    <source>
        <dbReference type="ARBA" id="ARBA00022485"/>
    </source>
</evidence>
<dbReference type="InterPro" id="IPR017200">
    <property type="entry name" value="PqqE-like"/>
</dbReference>
<protein>
    <submittedName>
        <fullName evidence="8">Radical SAM protein</fullName>
    </submittedName>
</protein>
<evidence type="ECO:0000256" key="5">
    <source>
        <dbReference type="ARBA" id="ARBA00023004"/>
    </source>
</evidence>
<feature type="domain" description="Radical SAM core" evidence="7">
    <location>
        <begin position="1"/>
        <end position="227"/>
    </location>
</feature>
<dbReference type="InterPro" id="IPR050377">
    <property type="entry name" value="Radical_SAM_PqqE_MftC-like"/>
</dbReference>
<dbReference type="RefSeq" id="WP_369018805.1">
    <property type="nucleotide sequence ID" value="NZ_CP121689.1"/>
</dbReference>
<keyword evidence="2" id="KW-0004">4Fe-4S</keyword>
<keyword evidence="3" id="KW-0949">S-adenosyl-L-methionine</keyword>
<keyword evidence="5" id="KW-0408">Iron</keyword>
<evidence type="ECO:0000313" key="8">
    <source>
        <dbReference type="EMBL" id="WZL76641.1"/>
    </source>
</evidence>
<evidence type="ECO:0000259" key="7">
    <source>
        <dbReference type="PROSITE" id="PS51918"/>
    </source>
</evidence>
<evidence type="ECO:0000256" key="1">
    <source>
        <dbReference type="ARBA" id="ARBA00001966"/>
    </source>
</evidence>
<name>A0ABZ2YEQ9_9BACT</name>
<proteinExistence type="predicted"/>